<dbReference type="RefSeq" id="WP_135111030.1">
    <property type="nucleotide sequence ID" value="NZ_SRHY01000036.1"/>
</dbReference>
<feature type="transmembrane region" description="Helical" evidence="1">
    <location>
        <begin position="94"/>
        <end position="117"/>
    </location>
</feature>
<proteinExistence type="predicted"/>
<organism evidence="2 3">
    <name type="scientific">Lentibacillus salicampi</name>
    <dbReference type="NCBI Taxonomy" id="175306"/>
    <lineage>
        <taxon>Bacteria</taxon>
        <taxon>Bacillati</taxon>
        <taxon>Bacillota</taxon>
        <taxon>Bacilli</taxon>
        <taxon>Bacillales</taxon>
        <taxon>Bacillaceae</taxon>
        <taxon>Lentibacillus</taxon>
    </lineage>
</organism>
<evidence type="ECO:0000256" key="1">
    <source>
        <dbReference type="SAM" id="Phobius"/>
    </source>
</evidence>
<keyword evidence="1" id="KW-0472">Membrane</keyword>
<feature type="transmembrane region" description="Helical" evidence="1">
    <location>
        <begin position="20"/>
        <end position="42"/>
    </location>
</feature>
<gene>
    <name evidence="2" type="ORF">E4U82_15310</name>
</gene>
<keyword evidence="1" id="KW-1133">Transmembrane helix</keyword>
<reference evidence="2 3" key="1">
    <citation type="submission" date="2019-03" db="EMBL/GenBank/DDBJ databases">
        <title>Genome sequence of Lentibacillus salicampi ATCC BAA-719.</title>
        <authorList>
            <person name="Maclea K.S."/>
            <person name="Simoes Junior M."/>
        </authorList>
    </citation>
    <scope>NUCLEOTIDE SEQUENCE [LARGE SCALE GENOMIC DNA]</scope>
    <source>
        <strain evidence="2 3">ATCC BAA-719</strain>
    </source>
</reference>
<sequence>MFSRKNHSKDERITTLENKIYKEIYILVVVICVISAAIKFYQHGFHIEAAFTEWAIFLATGIYFSYRSVKLGLYSDEVEMHDRTNKMSREKKNLIVGAVIGAVGSFGIALNSTISYVDGVANSIFNFILVFFVSIIFYVPFLVFMMIISHTIMKKKSDKAVAKQLEDMDEDGDDDEKH</sequence>
<dbReference type="Pfam" id="PF20563">
    <property type="entry name" value="DUF6773"/>
    <property type="match status" value="1"/>
</dbReference>
<dbReference type="InterPro" id="IPR046664">
    <property type="entry name" value="DUF6773"/>
</dbReference>
<feature type="transmembrane region" description="Helical" evidence="1">
    <location>
        <begin position="123"/>
        <end position="148"/>
    </location>
</feature>
<keyword evidence="1" id="KW-0812">Transmembrane</keyword>
<dbReference type="OrthoDB" id="2656129at2"/>
<evidence type="ECO:0000313" key="3">
    <source>
        <dbReference type="Proteomes" id="UP000298484"/>
    </source>
</evidence>
<dbReference type="AlphaFoldDB" id="A0A4Y9A8X1"/>
<comment type="caution">
    <text evidence="2">The sequence shown here is derived from an EMBL/GenBank/DDBJ whole genome shotgun (WGS) entry which is preliminary data.</text>
</comment>
<keyword evidence="3" id="KW-1185">Reference proteome</keyword>
<feature type="transmembrane region" description="Helical" evidence="1">
    <location>
        <begin position="54"/>
        <end position="73"/>
    </location>
</feature>
<name>A0A4Y9A8X1_9BACI</name>
<accession>A0A4Y9A8X1</accession>
<dbReference type="EMBL" id="SRHY01000036">
    <property type="protein sequence ID" value="TFJ91885.1"/>
    <property type="molecule type" value="Genomic_DNA"/>
</dbReference>
<evidence type="ECO:0000313" key="2">
    <source>
        <dbReference type="EMBL" id="TFJ91885.1"/>
    </source>
</evidence>
<dbReference type="Proteomes" id="UP000298484">
    <property type="component" value="Unassembled WGS sequence"/>
</dbReference>
<protein>
    <submittedName>
        <fullName evidence="2">Uncharacterized protein</fullName>
    </submittedName>
</protein>